<feature type="signal peptide" evidence="1">
    <location>
        <begin position="1"/>
        <end position="19"/>
    </location>
</feature>
<organism evidence="2">
    <name type="scientific">Arion vulgaris</name>
    <dbReference type="NCBI Taxonomy" id="1028688"/>
    <lineage>
        <taxon>Eukaryota</taxon>
        <taxon>Metazoa</taxon>
        <taxon>Spiralia</taxon>
        <taxon>Lophotrochozoa</taxon>
        <taxon>Mollusca</taxon>
        <taxon>Gastropoda</taxon>
        <taxon>Heterobranchia</taxon>
        <taxon>Euthyneura</taxon>
        <taxon>Panpulmonata</taxon>
        <taxon>Eupulmonata</taxon>
        <taxon>Stylommatophora</taxon>
        <taxon>Helicina</taxon>
        <taxon>Arionoidea</taxon>
        <taxon>Arionidae</taxon>
        <taxon>Arion</taxon>
    </lineage>
</organism>
<gene>
    <name evidence="2" type="primary">ORF127987</name>
    <name evidence="3" type="synonym">ORF127993</name>
</gene>
<keyword evidence="1" id="KW-0732">Signal</keyword>
<evidence type="ECO:0000313" key="2">
    <source>
        <dbReference type="EMBL" id="CEK81782.1"/>
    </source>
</evidence>
<name>A0A0B7AMB9_9EUPU</name>
<evidence type="ECO:0000313" key="3">
    <source>
        <dbReference type="EMBL" id="CEK81784.1"/>
    </source>
</evidence>
<reference evidence="2" key="1">
    <citation type="submission" date="2014-12" db="EMBL/GenBank/DDBJ databases">
        <title>Insight into the proteome of Arion vulgaris.</title>
        <authorList>
            <person name="Aradska J."/>
            <person name="Bulat T."/>
            <person name="Smidak R."/>
            <person name="Sarate P."/>
            <person name="Gangsoo J."/>
            <person name="Sialana F."/>
            <person name="Bilban M."/>
            <person name="Lubec G."/>
        </authorList>
    </citation>
    <scope>NUCLEOTIDE SEQUENCE</scope>
    <source>
        <tissue evidence="2">Skin</tissue>
    </source>
</reference>
<dbReference type="AlphaFoldDB" id="A0A0B7AMB9"/>
<dbReference type="EMBL" id="HACG01034917">
    <property type="protein sequence ID" value="CEK81782.1"/>
    <property type="molecule type" value="Transcribed_RNA"/>
</dbReference>
<sequence>MFMASWILKLNFVLDGVASDKLNSYCTGECWLYQPGNPFCHFYRILEEDFHLNHSMSTASLQGIGLKFEWPEKSSTTDI</sequence>
<dbReference type="EMBL" id="HACG01034919">
    <property type="protein sequence ID" value="CEK81784.1"/>
    <property type="molecule type" value="Transcribed_RNA"/>
</dbReference>
<feature type="chain" id="PRO_5007391421" evidence="1">
    <location>
        <begin position="20"/>
        <end position="79"/>
    </location>
</feature>
<protein>
    <submittedName>
        <fullName evidence="2">Uncharacterized protein</fullName>
    </submittedName>
</protein>
<proteinExistence type="predicted"/>
<evidence type="ECO:0000256" key="1">
    <source>
        <dbReference type="SAM" id="SignalP"/>
    </source>
</evidence>
<accession>A0A0B7AMB9</accession>